<protein>
    <submittedName>
        <fullName evidence="1">Uncharacterized protein</fullName>
    </submittedName>
</protein>
<name>A0A0F9BMQ0_9ZZZZ</name>
<dbReference type="AlphaFoldDB" id="A0A0F9BMQ0"/>
<dbReference type="EMBL" id="LAZR01051208">
    <property type="protein sequence ID" value="KKK85656.1"/>
    <property type="molecule type" value="Genomic_DNA"/>
</dbReference>
<reference evidence="1" key="1">
    <citation type="journal article" date="2015" name="Nature">
        <title>Complex archaea that bridge the gap between prokaryotes and eukaryotes.</title>
        <authorList>
            <person name="Spang A."/>
            <person name="Saw J.H."/>
            <person name="Jorgensen S.L."/>
            <person name="Zaremba-Niedzwiedzka K."/>
            <person name="Martijn J."/>
            <person name="Lind A.E."/>
            <person name="van Eijk R."/>
            <person name="Schleper C."/>
            <person name="Guy L."/>
            <person name="Ettema T.J."/>
        </authorList>
    </citation>
    <scope>NUCLEOTIDE SEQUENCE</scope>
</reference>
<accession>A0A0F9BMQ0</accession>
<comment type="caution">
    <text evidence="1">The sequence shown here is derived from an EMBL/GenBank/DDBJ whole genome shotgun (WGS) entry which is preliminary data.</text>
</comment>
<gene>
    <name evidence="1" type="ORF">LCGC14_2771120</name>
</gene>
<proteinExistence type="predicted"/>
<organism evidence="1">
    <name type="scientific">marine sediment metagenome</name>
    <dbReference type="NCBI Taxonomy" id="412755"/>
    <lineage>
        <taxon>unclassified sequences</taxon>
        <taxon>metagenomes</taxon>
        <taxon>ecological metagenomes</taxon>
    </lineage>
</organism>
<evidence type="ECO:0000313" key="1">
    <source>
        <dbReference type="EMBL" id="KKK85656.1"/>
    </source>
</evidence>
<sequence>MILLYVLTNYLDNLGIGAYTTKSTDDLYIATNLANERPSLSYRTTGIGSAGDPEYICIDMGVGREVTFVGIFNHNFTLLEAPNDLLTLKACDEGCPGASGACDWEHSGLCFTDLTTMPGDPCGVCSGTQPIANHKNLWHKVDCAGADYNYWLLEMIDTTNTDGYLEIGELVLGQWQQFPRGILTGDDSWVRLSPGRADGPEFFMGKNRTFYGQDWSTYYSEYERFDLVFTTQNNPCAVDAMHVFLKDVQLTGGRFVLIPDDSKPFCYYVIVDNLRDYAER</sequence>
<feature type="non-terminal residue" evidence="1">
    <location>
        <position position="280"/>
    </location>
</feature>